<dbReference type="InterPro" id="IPR036702">
    <property type="entry name" value="ComB-like_sf"/>
</dbReference>
<sequence length="189" mass="18961">MIAESVSAPHGQSCYQVRFDWGAVGAARIADGADVIVWVDVLQDREDSRMPASTMPDGPAVIGGGLTTASAAARFVLDAQVRLGRRATVAIVAAGGNEAGGGIRFAVEDLLGAGAVVDALARLGLDHSSPEAAAACAAFTGLRGAVGHLVTACGSARELAVSGGNQEATRSAGLVDALDVVTLLQVAQR</sequence>
<keyword evidence="2" id="KW-1185">Reference proteome</keyword>
<dbReference type="EMBL" id="JBHSTP010000003">
    <property type="protein sequence ID" value="MFC6356813.1"/>
    <property type="molecule type" value="Genomic_DNA"/>
</dbReference>
<reference evidence="2" key="1">
    <citation type="journal article" date="2019" name="Int. J. Syst. Evol. Microbiol.">
        <title>The Global Catalogue of Microorganisms (GCM) 10K type strain sequencing project: providing services to taxonomists for standard genome sequencing and annotation.</title>
        <authorList>
            <consortium name="The Broad Institute Genomics Platform"/>
            <consortium name="The Broad Institute Genome Sequencing Center for Infectious Disease"/>
            <person name="Wu L."/>
            <person name="Ma J."/>
        </authorList>
    </citation>
    <scope>NUCLEOTIDE SEQUENCE [LARGE SCALE GENOMIC DNA]</scope>
    <source>
        <strain evidence="2">CCUG 43304</strain>
    </source>
</reference>
<gene>
    <name evidence="1" type="ORF">ACFQB0_11925</name>
</gene>
<evidence type="ECO:0000313" key="1">
    <source>
        <dbReference type="EMBL" id="MFC6356813.1"/>
    </source>
</evidence>
<accession>A0ABW1VJ27</accession>
<dbReference type="Gene3D" id="3.90.1560.10">
    <property type="entry name" value="ComB-like"/>
    <property type="match status" value="1"/>
</dbReference>
<dbReference type="Proteomes" id="UP001596306">
    <property type="component" value="Unassembled WGS sequence"/>
</dbReference>
<proteinExistence type="predicted"/>
<evidence type="ECO:0008006" key="3">
    <source>
        <dbReference type="Google" id="ProtNLM"/>
    </source>
</evidence>
<name>A0ABW1VJ27_9MICO</name>
<dbReference type="RefSeq" id="WP_386731838.1">
    <property type="nucleotide sequence ID" value="NZ_JBHSTP010000003.1"/>
</dbReference>
<organism evidence="1 2">
    <name type="scientific">Luethyella okanaganae</name>
    <dbReference type="NCBI Taxonomy" id="69372"/>
    <lineage>
        <taxon>Bacteria</taxon>
        <taxon>Bacillati</taxon>
        <taxon>Actinomycetota</taxon>
        <taxon>Actinomycetes</taxon>
        <taxon>Micrococcales</taxon>
        <taxon>Microbacteriaceae</taxon>
        <taxon>Luethyella</taxon>
    </lineage>
</organism>
<dbReference type="SUPFAM" id="SSF142823">
    <property type="entry name" value="ComB-like"/>
    <property type="match status" value="1"/>
</dbReference>
<protein>
    <recommendedName>
        <fullName evidence="3">2-phosphosulfolactate phosphatase</fullName>
    </recommendedName>
</protein>
<comment type="caution">
    <text evidence="1">The sequence shown here is derived from an EMBL/GenBank/DDBJ whole genome shotgun (WGS) entry which is preliminary data.</text>
</comment>
<evidence type="ECO:0000313" key="2">
    <source>
        <dbReference type="Proteomes" id="UP001596306"/>
    </source>
</evidence>